<evidence type="ECO:0000259" key="7">
    <source>
        <dbReference type="PROSITE" id="PS50217"/>
    </source>
</evidence>
<dbReference type="CDD" id="cd14702">
    <property type="entry name" value="bZIP_plant_GBF1"/>
    <property type="match status" value="1"/>
</dbReference>
<dbReference type="SUPFAM" id="SSF57959">
    <property type="entry name" value="Leucine zipper domain"/>
    <property type="match status" value="1"/>
</dbReference>
<comment type="subcellular location">
    <subcellularLocation>
        <location evidence="1">Nucleus</location>
    </subcellularLocation>
</comment>
<evidence type="ECO:0000256" key="4">
    <source>
        <dbReference type="ARBA" id="ARBA00023163"/>
    </source>
</evidence>
<gene>
    <name evidence="8" type="ORF">ACMD2_08175</name>
</gene>
<evidence type="ECO:0000256" key="3">
    <source>
        <dbReference type="ARBA" id="ARBA00023125"/>
    </source>
</evidence>
<dbReference type="InterPro" id="IPR046347">
    <property type="entry name" value="bZIP_sf"/>
</dbReference>
<dbReference type="EMBL" id="LSRQ01001199">
    <property type="protein sequence ID" value="OAY78871.1"/>
    <property type="molecule type" value="Genomic_DNA"/>
</dbReference>
<organism evidence="8 9">
    <name type="scientific">Ananas comosus</name>
    <name type="common">Pineapple</name>
    <name type="synonym">Ananas ananas</name>
    <dbReference type="NCBI Taxonomy" id="4615"/>
    <lineage>
        <taxon>Eukaryota</taxon>
        <taxon>Viridiplantae</taxon>
        <taxon>Streptophyta</taxon>
        <taxon>Embryophyta</taxon>
        <taxon>Tracheophyta</taxon>
        <taxon>Spermatophyta</taxon>
        <taxon>Magnoliopsida</taxon>
        <taxon>Liliopsida</taxon>
        <taxon>Poales</taxon>
        <taxon>Bromeliaceae</taxon>
        <taxon>Bromelioideae</taxon>
        <taxon>Ananas</taxon>
    </lineage>
</organism>
<dbReference type="GO" id="GO:0003700">
    <property type="term" value="F:DNA-binding transcription factor activity"/>
    <property type="evidence" value="ECO:0007669"/>
    <property type="project" value="InterPro"/>
</dbReference>
<dbReference type="PROSITE" id="PS00036">
    <property type="entry name" value="BZIP_BASIC"/>
    <property type="match status" value="1"/>
</dbReference>
<evidence type="ECO:0000256" key="5">
    <source>
        <dbReference type="ARBA" id="ARBA00023242"/>
    </source>
</evidence>
<dbReference type="PANTHER" id="PTHR45764:SF21">
    <property type="entry name" value="OS03G0770000 PROTEIN"/>
    <property type="match status" value="1"/>
</dbReference>
<protein>
    <submittedName>
        <fullName evidence="8">Ocs element-binding factor 1</fullName>
    </submittedName>
</protein>
<evidence type="ECO:0000256" key="2">
    <source>
        <dbReference type="ARBA" id="ARBA00023015"/>
    </source>
</evidence>
<comment type="caution">
    <text evidence="8">The sequence shown here is derived from an EMBL/GenBank/DDBJ whole genome shotgun (WGS) entry which is preliminary data.</text>
</comment>
<dbReference type="GO" id="GO:0045893">
    <property type="term" value="P:positive regulation of DNA-templated transcription"/>
    <property type="evidence" value="ECO:0007669"/>
    <property type="project" value="TreeGrafter"/>
</dbReference>
<dbReference type="GO" id="GO:0005634">
    <property type="term" value="C:nucleus"/>
    <property type="evidence" value="ECO:0007669"/>
    <property type="project" value="UniProtKB-SubCell"/>
</dbReference>
<keyword evidence="3" id="KW-0238">DNA-binding</keyword>
<reference evidence="8 9" key="1">
    <citation type="journal article" date="2016" name="DNA Res.">
        <title>The draft genome of MD-2 pineapple using hybrid error correction of long reads.</title>
        <authorList>
            <person name="Redwan R.M."/>
            <person name="Saidin A."/>
            <person name="Kumar S.V."/>
        </authorList>
    </citation>
    <scope>NUCLEOTIDE SEQUENCE [LARGE SCALE GENOMIC DNA]</scope>
    <source>
        <strain evidence="9">cv. MD2</strain>
        <tissue evidence="8">Leaf</tissue>
    </source>
</reference>
<dbReference type="InterPro" id="IPR045314">
    <property type="entry name" value="bZIP_plant_GBF1"/>
</dbReference>
<dbReference type="Proteomes" id="UP000092600">
    <property type="component" value="Unassembled WGS sequence"/>
</dbReference>
<dbReference type="InterPro" id="IPR004827">
    <property type="entry name" value="bZIP"/>
</dbReference>
<keyword evidence="2" id="KW-0805">Transcription regulation</keyword>
<dbReference type="SMART" id="SM00338">
    <property type="entry name" value="BRLZ"/>
    <property type="match status" value="1"/>
</dbReference>
<dbReference type="Gene3D" id="1.20.5.170">
    <property type="match status" value="1"/>
</dbReference>
<sequence length="178" mass="20043">MPFSVDDDAAPLLSLPFSLLEPDFDFGFGFTPWQDSPPPPCDQTGPGTEPERSLSPPEPDRAAGPSPAEERRLRRMISNRESARRSRMRKKRHLEELRSRLARHRAENRELAARLAGAAHLSALLRRDSDRLHAESASLRRRLALASRVLLFRRLRLLASSPKAPPLAWDQTLASLIT</sequence>
<dbReference type="GO" id="GO:0046982">
    <property type="term" value="F:protein heterodimerization activity"/>
    <property type="evidence" value="ECO:0007669"/>
    <property type="project" value="UniProtKB-ARBA"/>
</dbReference>
<proteinExistence type="predicted"/>
<dbReference type="FunFam" id="1.20.5.170:FF:000020">
    <property type="entry name" value="BZIP transcription factor"/>
    <property type="match status" value="1"/>
</dbReference>
<evidence type="ECO:0000256" key="6">
    <source>
        <dbReference type="SAM" id="MobiDB-lite"/>
    </source>
</evidence>
<dbReference type="PANTHER" id="PTHR45764">
    <property type="entry name" value="BZIP TRANSCRIPTION FACTOR 44"/>
    <property type="match status" value="1"/>
</dbReference>
<keyword evidence="5" id="KW-0539">Nucleus</keyword>
<keyword evidence="4" id="KW-0804">Transcription</keyword>
<dbReference type="Pfam" id="PF00170">
    <property type="entry name" value="bZIP_1"/>
    <property type="match status" value="1"/>
</dbReference>
<feature type="region of interest" description="Disordered" evidence="6">
    <location>
        <begin position="28"/>
        <end position="92"/>
    </location>
</feature>
<evidence type="ECO:0000313" key="9">
    <source>
        <dbReference type="Proteomes" id="UP000092600"/>
    </source>
</evidence>
<feature type="domain" description="BZIP" evidence="7">
    <location>
        <begin position="69"/>
        <end position="116"/>
    </location>
</feature>
<name>A0A199VPM8_ANACO</name>
<dbReference type="GO" id="GO:0000976">
    <property type="term" value="F:transcription cis-regulatory region binding"/>
    <property type="evidence" value="ECO:0007669"/>
    <property type="project" value="TreeGrafter"/>
</dbReference>
<dbReference type="PROSITE" id="PS50217">
    <property type="entry name" value="BZIP"/>
    <property type="match status" value="1"/>
</dbReference>
<evidence type="ECO:0000256" key="1">
    <source>
        <dbReference type="ARBA" id="ARBA00004123"/>
    </source>
</evidence>
<dbReference type="AlphaFoldDB" id="A0A199VPM8"/>
<evidence type="ECO:0000313" key="8">
    <source>
        <dbReference type="EMBL" id="OAY78871.1"/>
    </source>
</evidence>
<accession>A0A199VPM8</accession>